<proteinExistence type="predicted"/>
<reference evidence="2" key="2">
    <citation type="submission" date="2018-05" db="EMBL/GenBank/DDBJ databases">
        <title>OmerRS3 (Oryza meridionalis Reference Sequence Version 3).</title>
        <authorList>
            <person name="Zhang J."/>
            <person name="Kudrna D."/>
            <person name="Lee S."/>
            <person name="Talag J."/>
            <person name="Welchert J."/>
            <person name="Wing R.A."/>
        </authorList>
    </citation>
    <scope>NUCLEOTIDE SEQUENCE [LARGE SCALE GENOMIC DNA]</scope>
    <source>
        <strain evidence="2">cv. OR44</strain>
    </source>
</reference>
<feature type="compositionally biased region" description="Basic and acidic residues" evidence="1">
    <location>
        <begin position="62"/>
        <end position="74"/>
    </location>
</feature>
<dbReference type="Proteomes" id="UP000008021">
    <property type="component" value="Chromosome 2"/>
</dbReference>
<accession>A0A0E0CM85</accession>
<evidence type="ECO:0000256" key="1">
    <source>
        <dbReference type="SAM" id="MobiDB-lite"/>
    </source>
</evidence>
<name>A0A0E0CM85_9ORYZ</name>
<evidence type="ECO:0000313" key="3">
    <source>
        <dbReference type="Proteomes" id="UP000008021"/>
    </source>
</evidence>
<evidence type="ECO:0000313" key="2">
    <source>
        <dbReference type="EnsemblPlants" id="OMERI02G20880.1"/>
    </source>
</evidence>
<dbReference type="EnsemblPlants" id="OMERI02G20880.1">
    <property type="protein sequence ID" value="OMERI02G20880.1"/>
    <property type="gene ID" value="OMERI02G20880"/>
</dbReference>
<dbReference type="AlphaFoldDB" id="A0A0E0CM85"/>
<organism evidence="2">
    <name type="scientific">Oryza meridionalis</name>
    <dbReference type="NCBI Taxonomy" id="40149"/>
    <lineage>
        <taxon>Eukaryota</taxon>
        <taxon>Viridiplantae</taxon>
        <taxon>Streptophyta</taxon>
        <taxon>Embryophyta</taxon>
        <taxon>Tracheophyta</taxon>
        <taxon>Spermatophyta</taxon>
        <taxon>Magnoliopsida</taxon>
        <taxon>Liliopsida</taxon>
        <taxon>Poales</taxon>
        <taxon>Poaceae</taxon>
        <taxon>BOP clade</taxon>
        <taxon>Oryzoideae</taxon>
        <taxon>Oryzeae</taxon>
        <taxon>Oryzinae</taxon>
        <taxon>Oryza</taxon>
    </lineage>
</organism>
<keyword evidence="3" id="KW-1185">Reference proteome</keyword>
<dbReference type="Gramene" id="OMERI02G20880.1">
    <property type="protein sequence ID" value="OMERI02G20880.1"/>
    <property type="gene ID" value="OMERI02G20880"/>
</dbReference>
<reference evidence="2" key="1">
    <citation type="submission" date="2015-04" db="UniProtKB">
        <authorList>
            <consortium name="EnsemblPlants"/>
        </authorList>
    </citation>
    <scope>IDENTIFICATION</scope>
</reference>
<protein>
    <submittedName>
        <fullName evidence="2">Uncharacterized protein</fullName>
    </submittedName>
</protein>
<dbReference type="HOGENOM" id="CLU_1534930_0_0_1"/>
<sequence length="175" mass="19849">MPRLVQGFVTLAEESLVPCRRALLKGMYNPQTNHQWRKPGRSSLPLLTRHRVRENGAAVVARQRDQKNPDRTREPPPPPRHLGFGLGPSPPHPMSSIHSYSELRRAWTSHRTNSGENTRWVASRWRPRRWAGEEIWGKSRAERGRTARAVAWEICGRARPHAGSVRPSPGDDGAL</sequence>
<feature type="region of interest" description="Disordered" evidence="1">
    <location>
        <begin position="54"/>
        <end position="97"/>
    </location>
</feature>